<comment type="caution">
    <text evidence="1">The sequence shown here is derived from an EMBL/GenBank/DDBJ whole genome shotgun (WGS) entry which is preliminary data.</text>
</comment>
<evidence type="ECO:0008006" key="3">
    <source>
        <dbReference type="Google" id="ProtNLM"/>
    </source>
</evidence>
<evidence type="ECO:0000313" key="2">
    <source>
        <dbReference type="Proteomes" id="UP001596091"/>
    </source>
</evidence>
<accession>A0ABW1EK28</accession>
<reference evidence="2" key="1">
    <citation type="journal article" date="2019" name="Int. J. Syst. Evol. Microbiol.">
        <title>The Global Catalogue of Microorganisms (GCM) 10K type strain sequencing project: providing services to taxonomists for standard genome sequencing and annotation.</title>
        <authorList>
            <consortium name="The Broad Institute Genomics Platform"/>
            <consortium name="The Broad Institute Genome Sequencing Center for Infectious Disease"/>
            <person name="Wu L."/>
            <person name="Ma J."/>
        </authorList>
    </citation>
    <scope>NUCLEOTIDE SEQUENCE [LARGE SCALE GENOMIC DNA]</scope>
    <source>
        <strain evidence="2">JCM 4087</strain>
    </source>
</reference>
<gene>
    <name evidence="1" type="ORF">ACFPT7_20275</name>
</gene>
<protein>
    <recommendedName>
        <fullName evidence="3">IS1 family transposase</fullName>
    </recommendedName>
</protein>
<organism evidence="1 2">
    <name type="scientific">Acidicapsa dinghuensis</name>
    <dbReference type="NCBI Taxonomy" id="2218256"/>
    <lineage>
        <taxon>Bacteria</taxon>
        <taxon>Pseudomonadati</taxon>
        <taxon>Acidobacteriota</taxon>
        <taxon>Terriglobia</taxon>
        <taxon>Terriglobales</taxon>
        <taxon>Acidobacteriaceae</taxon>
        <taxon>Acidicapsa</taxon>
    </lineage>
</organism>
<evidence type="ECO:0000313" key="1">
    <source>
        <dbReference type="EMBL" id="MFC5864656.1"/>
    </source>
</evidence>
<sequence length="120" mass="13639">MSDTQTATAMICKTCKMDCQRFGKHRNGLRRFRCPGCRKTYTEAHKRVLDTMYIAPEKAVLALRLLLEGNSIRSTERITGTDRNTIMSLLLKAGERCQKLMDEKIVSLGVKDVEADELWG</sequence>
<dbReference type="EMBL" id="JBHSPH010000010">
    <property type="protein sequence ID" value="MFC5864656.1"/>
    <property type="molecule type" value="Genomic_DNA"/>
</dbReference>
<keyword evidence="2" id="KW-1185">Reference proteome</keyword>
<dbReference type="Proteomes" id="UP001596091">
    <property type="component" value="Unassembled WGS sequence"/>
</dbReference>
<name>A0ABW1EK28_9BACT</name>
<proteinExistence type="predicted"/>